<dbReference type="GO" id="GO:0003677">
    <property type="term" value="F:DNA binding"/>
    <property type="evidence" value="ECO:0007669"/>
    <property type="project" value="InterPro"/>
</dbReference>
<dbReference type="GO" id="GO:1990077">
    <property type="term" value="C:primosome complex"/>
    <property type="evidence" value="ECO:0007669"/>
    <property type="project" value="UniProtKB-KW"/>
</dbReference>
<keyword evidence="3" id="KW-0808">Transferase</keyword>
<gene>
    <name evidence="8" type="ORF">SAMN04244560_00849</name>
</gene>
<dbReference type="GO" id="GO:0000428">
    <property type="term" value="C:DNA-directed RNA polymerase complex"/>
    <property type="evidence" value="ECO:0007669"/>
    <property type="project" value="UniProtKB-KW"/>
</dbReference>
<organism evidence="8 9">
    <name type="scientific">Thermoanaerobacter thermohydrosulfuricus</name>
    <name type="common">Clostridium thermohydrosulfuricum</name>
    <dbReference type="NCBI Taxonomy" id="1516"/>
    <lineage>
        <taxon>Bacteria</taxon>
        <taxon>Bacillati</taxon>
        <taxon>Bacillota</taxon>
        <taxon>Clostridia</taxon>
        <taxon>Thermoanaerobacterales</taxon>
        <taxon>Thermoanaerobacteraceae</taxon>
        <taxon>Thermoanaerobacter</taxon>
    </lineage>
</organism>
<dbReference type="InterPro" id="IPR034154">
    <property type="entry name" value="TOPRIM_DnaG/twinkle"/>
</dbReference>
<name>A0A1G7LS35_THETY</name>
<evidence type="ECO:0000256" key="5">
    <source>
        <dbReference type="ARBA" id="ARBA00022705"/>
    </source>
</evidence>
<accession>A0A1G7LS35</accession>
<dbReference type="InterPro" id="IPR006171">
    <property type="entry name" value="TOPRIM_dom"/>
</dbReference>
<dbReference type="GO" id="GO:0003899">
    <property type="term" value="F:DNA-directed RNA polymerase activity"/>
    <property type="evidence" value="ECO:0007669"/>
    <property type="project" value="InterPro"/>
</dbReference>
<dbReference type="PROSITE" id="PS50880">
    <property type="entry name" value="TOPRIM"/>
    <property type="match status" value="1"/>
</dbReference>
<reference evidence="8 9" key="1">
    <citation type="submission" date="2016-10" db="EMBL/GenBank/DDBJ databases">
        <authorList>
            <person name="de Groot N.N."/>
        </authorList>
    </citation>
    <scope>NUCLEOTIDE SEQUENCE [LARGE SCALE GENOMIC DNA]</scope>
    <source>
        <strain evidence="8 9">DSM 569</strain>
    </source>
</reference>
<evidence type="ECO:0000256" key="4">
    <source>
        <dbReference type="ARBA" id="ARBA00022695"/>
    </source>
</evidence>
<evidence type="ECO:0000313" key="8">
    <source>
        <dbReference type="EMBL" id="SDF51769.1"/>
    </source>
</evidence>
<dbReference type="SUPFAM" id="SSF57783">
    <property type="entry name" value="Zinc beta-ribbon"/>
    <property type="match status" value="1"/>
</dbReference>
<keyword evidence="1" id="KW-0240">DNA-directed RNA polymerase</keyword>
<protein>
    <submittedName>
        <fullName evidence="8">CHC2 zinc finger</fullName>
    </submittedName>
</protein>
<keyword evidence="4" id="KW-0548">Nucleotidyltransferase</keyword>
<keyword evidence="6" id="KW-0804">Transcription</keyword>
<proteinExistence type="predicted"/>
<dbReference type="Gene3D" id="3.90.580.10">
    <property type="entry name" value="Zinc finger, CHC2-type domain"/>
    <property type="match status" value="1"/>
</dbReference>
<dbReference type="InterPro" id="IPR036977">
    <property type="entry name" value="DNA_primase_Znf_CHC2"/>
</dbReference>
<dbReference type="RefSeq" id="WP_074592287.1">
    <property type="nucleotide sequence ID" value="NZ_FNBS01000015.1"/>
</dbReference>
<evidence type="ECO:0000256" key="6">
    <source>
        <dbReference type="ARBA" id="ARBA00023163"/>
    </source>
</evidence>
<dbReference type="EMBL" id="FNBS01000015">
    <property type="protein sequence ID" value="SDF51769.1"/>
    <property type="molecule type" value="Genomic_DNA"/>
</dbReference>
<evidence type="ECO:0000256" key="1">
    <source>
        <dbReference type="ARBA" id="ARBA00022478"/>
    </source>
</evidence>
<evidence type="ECO:0000256" key="3">
    <source>
        <dbReference type="ARBA" id="ARBA00022679"/>
    </source>
</evidence>
<keyword evidence="2" id="KW-0639">Primosome</keyword>
<dbReference type="Pfam" id="PF01807">
    <property type="entry name" value="Zn_ribbon_DnaG"/>
    <property type="match status" value="1"/>
</dbReference>
<dbReference type="InterPro" id="IPR024385">
    <property type="entry name" value="DUF3854"/>
</dbReference>
<dbReference type="GO" id="GO:0008270">
    <property type="term" value="F:zinc ion binding"/>
    <property type="evidence" value="ECO:0007669"/>
    <property type="project" value="InterPro"/>
</dbReference>
<dbReference type="AlphaFoldDB" id="A0A1G7LS35"/>
<dbReference type="CDD" id="cd01029">
    <property type="entry name" value="TOPRIM_primases"/>
    <property type="match status" value="1"/>
</dbReference>
<dbReference type="Gene3D" id="3.40.1360.10">
    <property type="match status" value="1"/>
</dbReference>
<evidence type="ECO:0000256" key="2">
    <source>
        <dbReference type="ARBA" id="ARBA00022515"/>
    </source>
</evidence>
<dbReference type="InterPro" id="IPR002694">
    <property type="entry name" value="Znf_CHC2"/>
</dbReference>
<sequence length="357" mass="40325">MSYEKISILDVAYKCGIKILRKINKEEYLARCPFCGDSENPEHGHLYLNTAKDAYHCVRCGAGGYAVGLYAACNRISTKEAYKKLISQNNRSEKKIPLVQNIQKENTAKKIADIETRDKTYTALLSKLTLEKEHLKNLLKRGLSWEIIALNGYRSLPTDNKIRQEICHQLITEGHVLEGVPGFYTDRNNNWNFVYDKGFLIPVKNVQGKIQGLQIRLDNTRNGKYKWFSSNGLKNGTSAHAWQGIHGGPSEVVIITEGPLKADVAHYLSRLTFVSVPGVTAIKGIEMILAELGAKKVYIAYDMDLLINKGVQKAKAKLEEKLTAKGFKVYTKTWDPAYKGIDDYLLAQRKKEQRKIV</sequence>
<dbReference type="Pfam" id="PF12965">
    <property type="entry name" value="DUF3854"/>
    <property type="match status" value="1"/>
</dbReference>
<evidence type="ECO:0000259" key="7">
    <source>
        <dbReference type="PROSITE" id="PS50880"/>
    </source>
</evidence>
<evidence type="ECO:0000313" key="9">
    <source>
        <dbReference type="Proteomes" id="UP000183404"/>
    </source>
</evidence>
<dbReference type="Proteomes" id="UP000183404">
    <property type="component" value="Unassembled WGS sequence"/>
</dbReference>
<dbReference type="GO" id="GO:0006269">
    <property type="term" value="P:DNA replication, synthesis of primer"/>
    <property type="evidence" value="ECO:0007669"/>
    <property type="project" value="UniProtKB-KW"/>
</dbReference>
<keyword evidence="5" id="KW-0235">DNA replication</keyword>
<feature type="domain" description="Toprim" evidence="7">
    <location>
        <begin position="251"/>
        <end position="337"/>
    </location>
</feature>